<protein>
    <submittedName>
        <fullName evidence="2">Uncharacterized protein</fullName>
    </submittedName>
</protein>
<reference evidence="2 3" key="1">
    <citation type="submission" date="2014-06" db="EMBL/GenBank/DDBJ databases">
        <title>The Genome of the Aflatoxigenic Filamentous Fungus Aspergillus nomius.</title>
        <authorList>
            <person name="Moore M.G."/>
            <person name="Shannon B.M."/>
            <person name="Brian M.M."/>
        </authorList>
    </citation>
    <scope>NUCLEOTIDE SEQUENCE [LARGE SCALE GENOMIC DNA]</scope>
    <source>
        <strain evidence="2 3">NRRL 13137</strain>
    </source>
</reference>
<dbReference type="EMBL" id="JNOM01000254">
    <property type="protein sequence ID" value="KNG83655.1"/>
    <property type="molecule type" value="Genomic_DNA"/>
</dbReference>
<dbReference type="AlphaFoldDB" id="A0A0L1IW74"/>
<name>A0A0L1IW74_ASPN3</name>
<evidence type="ECO:0000313" key="3">
    <source>
        <dbReference type="Proteomes" id="UP000037505"/>
    </source>
</evidence>
<dbReference type="OrthoDB" id="4483748at2759"/>
<dbReference type="GeneID" id="26809130"/>
<feature type="compositionally biased region" description="Basic residues" evidence="1">
    <location>
        <begin position="84"/>
        <end position="98"/>
    </location>
</feature>
<gene>
    <name evidence="2" type="ORF">ANOM_007326</name>
</gene>
<proteinExistence type="predicted"/>
<evidence type="ECO:0000256" key="1">
    <source>
        <dbReference type="SAM" id="MobiDB-lite"/>
    </source>
</evidence>
<sequence length="352" mass="39403">MARDGGVRPLSARHIIYREDIPYSHSKNRTGDAAMFAGSAATFHWIVRSVKAYSIWYVKGKANMAAELNNRIRRPVPIRVYRVNTHRRHVRPRRRRGRQRQEHASERNHTGPHELPPRPAHVSPELNYGDCGPYRRDVQDLPLRPPAGDKDKENIRPAHFASPAHSQAGAAYDRHDVNMRPDSSTANHLISSSGLAAGTKMESGTPVEHVDNSASVYVQASGAVDVQITRSDTFATSNESGTHENLPSLSFNVSGDMVMTEESQAVADDYCTFEHVADLFGRYRTAHAAFTGVKINQTRDYKWKKRKKERKGKENAEKRSCICLSVFYSGLNPVVFVFPCRVGVTKPIMSPS</sequence>
<dbReference type="Proteomes" id="UP000037505">
    <property type="component" value="Unassembled WGS sequence"/>
</dbReference>
<accession>A0A0L1IW74</accession>
<dbReference type="RefSeq" id="XP_015404578.1">
    <property type="nucleotide sequence ID" value="XM_015552582.1"/>
</dbReference>
<evidence type="ECO:0000313" key="2">
    <source>
        <dbReference type="EMBL" id="KNG83655.1"/>
    </source>
</evidence>
<keyword evidence="3" id="KW-1185">Reference proteome</keyword>
<organism evidence="2 3">
    <name type="scientific">Aspergillus nomiae NRRL (strain ATCC 15546 / NRRL 13137 / CBS 260.88 / M93)</name>
    <dbReference type="NCBI Taxonomy" id="1509407"/>
    <lineage>
        <taxon>Eukaryota</taxon>
        <taxon>Fungi</taxon>
        <taxon>Dikarya</taxon>
        <taxon>Ascomycota</taxon>
        <taxon>Pezizomycotina</taxon>
        <taxon>Eurotiomycetes</taxon>
        <taxon>Eurotiomycetidae</taxon>
        <taxon>Eurotiales</taxon>
        <taxon>Aspergillaceae</taxon>
        <taxon>Aspergillus</taxon>
        <taxon>Aspergillus subgen. Circumdati</taxon>
    </lineage>
</organism>
<comment type="caution">
    <text evidence="2">The sequence shown here is derived from an EMBL/GenBank/DDBJ whole genome shotgun (WGS) entry which is preliminary data.</text>
</comment>
<feature type="region of interest" description="Disordered" evidence="1">
    <location>
        <begin position="83"/>
        <end position="153"/>
    </location>
</feature>
<feature type="compositionally biased region" description="Basic and acidic residues" evidence="1">
    <location>
        <begin position="99"/>
        <end position="116"/>
    </location>
</feature>